<feature type="compositionally biased region" description="Low complexity" evidence="1">
    <location>
        <begin position="100"/>
        <end position="118"/>
    </location>
</feature>
<evidence type="ECO:0000256" key="1">
    <source>
        <dbReference type="SAM" id="MobiDB-lite"/>
    </source>
</evidence>
<dbReference type="Proteomes" id="UP000800093">
    <property type="component" value="Unassembled WGS sequence"/>
</dbReference>
<comment type="caution">
    <text evidence="2">The sequence shown here is derived from an EMBL/GenBank/DDBJ whole genome shotgun (WGS) entry which is preliminary data.</text>
</comment>
<gene>
    <name evidence="2" type="ORF">CC78DRAFT_530886</name>
</gene>
<feature type="region of interest" description="Disordered" evidence="1">
    <location>
        <begin position="29"/>
        <end position="139"/>
    </location>
</feature>
<accession>A0A9P4N2H8</accession>
<feature type="compositionally biased region" description="Polar residues" evidence="1">
    <location>
        <begin position="84"/>
        <end position="99"/>
    </location>
</feature>
<dbReference type="EMBL" id="ML986592">
    <property type="protein sequence ID" value="KAF2267285.1"/>
    <property type="molecule type" value="Genomic_DNA"/>
</dbReference>
<sequence length="235" mass="26115">MAIQEGFVLVQLELFSRMRKHCENCHDFNIPLQDLSDGRVVTPTDLSSNSRKRKASQSIGSTQNASISISTLTPQSETEATEPQPRSQPSRTGPPLQSNSESLQSGSATSQSGSAPSELPTPSRPLSEPQKKKRVTKSRTTLALDRFVQNAPEGNRWRARQSELGLNTVEKYEDVIQGFSRRTYAVSKRKYCKELGELNGELIVVGQKLALLIKLSLKNVDLQKSFAYFHVLILL</sequence>
<name>A0A9P4N2H8_9PLEO</name>
<evidence type="ECO:0000313" key="3">
    <source>
        <dbReference type="Proteomes" id="UP000800093"/>
    </source>
</evidence>
<organism evidence="2 3">
    <name type="scientific">Lojkania enalia</name>
    <dbReference type="NCBI Taxonomy" id="147567"/>
    <lineage>
        <taxon>Eukaryota</taxon>
        <taxon>Fungi</taxon>
        <taxon>Dikarya</taxon>
        <taxon>Ascomycota</taxon>
        <taxon>Pezizomycotina</taxon>
        <taxon>Dothideomycetes</taxon>
        <taxon>Pleosporomycetidae</taxon>
        <taxon>Pleosporales</taxon>
        <taxon>Pleosporales incertae sedis</taxon>
        <taxon>Lojkania</taxon>
    </lineage>
</organism>
<reference evidence="3" key="1">
    <citation type="journal article" date="2020" name="Stud. Mycol.">
        <title>101 Dothideomycetes genomes: A test case for predicting lifestyles and emergence of pathogens.</title>
        <authorList>
            <person name="Haridas S."/>
            <person name="Albert R."/>
            <person name="Binder M."/>
            <person name="Bloem J."/>
            <person name="LaButti K."/>
            <person name="Salamov A."/>
            <person name="Andreopoulos B."/>
            <person name="Baker S."/>
            <person name="Barry K."/>
            <person name="Bills G."/>
            <person name="Bluhm B."/>
            <person name="Cannon C."/>
            <person name="Castanera R."/>
            <person name="Culley D."/>
            <person name="Daum C."/>
            <person name="Ezra D."/>
            <person name="Gonzalez J."/>
            <person name="Henrissat B."/>
            <person name="Kuo A."/>
            <person name="Liang C."/>
            <person name="Lipzen A."/>
            <person name="Lutzoni F."/>
            <person name="Magnuson J."/>
            <person name="Mondo S."/>
            <person name="Nolan M."/>
            <person name="Ohm R."/>
            <person name="Pangilinan J."/>
            <person name="Park H.-J."/>
            <person name="Ramirez L."/>
            <person name="Alfaro M."/>
            <person name="Sun H."/>
            <person name="Tritt A."/>
            <person name="Yoshinaga Y."/>
            <person name="Zwiers L.-H."/>
            <person name="Turgeon B."/>
            <person name="Goodwin S."/>
            <person name="Spatafora J."/>
            <person name="Crous P."/>
            <person name="Grigoriev I."/>
        </authorList>
    </citation>
    <scope>NUCLEOTIDE SEQUENCE [LARGE SCALE GENOMIC DNA]</scope>
    <source>
        <strain evidence="3">CBS 304.66</strain>
    </source>
</reference>
<dbReference type="AlphaFoldDB" id="A0A9P4N2H8"/>
<keyword evidence="3" id="KW-1185">Reference proteome</keyword>
<protein>
    <submittedName>
        <fullName evidence="2">Uncharacterized protein</fullName>
    </submittedName>
</protein>
<evidence type="ECO:0000313" key="2">
    <source>
        <dbReference type="EMBL" id="KAF2267285.1"/>
    </source>
</evidence>
<feature type="compositionally biased region" description="Polar residues" evidence="1">
    <location>
        <begin position="56"/>
        <end position="78"/>
    </location>
</feature>
<proteinExistence type="predicted"/>